<dbReference type="InterPro" id="IPR001890">
    <property type="entry name" value="RNA-binding_CRM"/>
</dbReference>
<keyword evidence="6" id="KW-0687">Ribonucleoprotein</keyword>
<evidence type="ECO:0000256" key="4">
    <source>
        <dbReference type="ARBA" id="ARBA00022946"/>
    </source>
</evidence>
<evidence type="ECO:0000256" key="2">
    <source>
        <dbReference type="ARBA" id="ARBA00022737"/>
    </source>
</evidence>
<keyword evidence="1" id="KW-0507">mRNA processing</keyword>
<reference evidence="9 10" key="1">
    <citation type="submission" date="2017-07" db="EMBL/GenBank/DDBJ databases">
        <title>An improved, manually edited Actinidia chinensis var. chinensis (kiwifruit) genome highlights the challenges associated with draft genomes and gene prediction in plants.</title>
        <authorList>
            <person name="Pilkington S."/>
            <person name="Crowhurst R."/>
            <person name="Hilario E."/>
            <person name="Nardozza S."/>
            <person name="Fraser L."/>
            <person name="Peng Y."/>
            <person name="Gunaseelan K."/>
            <person name="Simpson R."/>
            <person name="Tahir J."/>
            <person name="Deroles S."/>
            <person name="Templeton K."/>
            <person name="Luo Z."/>
            <person name="Davy M."/>
            <person name="Cheng C."/>
            <person name="Mcneilage M."/>
            <person name="Scaglione D."/>
            <person name="Liu Y."/>
            <person name="Zhang Q."/>
            <person name="Datson P."/>
            <person name="De Silva N."/>
            <person name="Gardiner S."/>
            <person name="Bassett H."/>
            <person name="Chagne D."/>
            <person name="Mccallum J."/>
            <person name="Dzierzon H."/>
            <person name="Deng C."/>
            <person name="Wang Y.-Y."/>
            <person name="Barron N."/>
            <person name="Manako K."/>
            <person name="Bowen J."/>
            <person name="Foster T."/>
            <person name="Erridge Z."/>
            <person name="Tiffin H."/>
            <person name="Waite C."/>
            <person name="Davies K."/>
            <person name="Grierson E."/>
            <person name="Laing W."/>
            <person name="Kirk R."/>
            <person name="Chen X."/>
            <person name="Wood M."/>
            <person name="Montefiori M."/>
            <person name="Brummell D."/>
            <person name="Schwinn K."/>
            <person name="Catanach A."/>
            <person name="Fullerton C."/>
            <person name="Li D."/>
            <person name="Meiyalaghan S."/>
            <person name="Nieuwenhuizen N."/>
            <person name="Read N."/>
            <person name="Prakash R."/>
            <person name="Hunter D."/>
            <person name="Zhang H."/>
            <person name="Mckenzie M."/>
            <person name="Knabel M."/>
            <person name="Harris A."/>
            <person name="Allan A."/>
            <person name="Chen A."/>
            <person name="Janssen B."/>
            <person name="Plunkett B."/>
            <person name="Dwamena C."/>
            <person name="Voogd C."/>
            <person name="Leif D."/>
            <person name="Lafferty D."/>
            <person name="Souleyre E."/>
            <person name="Varkonyi-Gasic E."/>
            <person name="Gambi F."/>
            <person name="Hanley J."/>
            <person name="Yao J.-L."/>
            <person name="Cheung J."/>
            <person name="David K."/>
            <person name="Warren B."/>
            <person name="Marsh K."/>
            <person name="Snowden K."/>
            <person name="Lin-Wang K."/>
            <person name="Brian L."/>
            <person name="Martinez-Sanchez M."/>
            <person name="Wang M."/>
            <person name="Ileperuma N."/>
            <person name="Macnee N."/>
            <person name="Campin R."/>
            <person name="Mcatee P."/>
            <person name="Drummond R."/>
            <person name="Espley R."/>
            <person name="Ireland H."/>
            <person name="Wu R."/>
            <person name="Atkinson R."/>
            <person name="Karunairetnam S."/>
            <person name="Bulley S."/>
            <person name="Chunkath S."/>
            <person name="Hanley Z."/>
            <person name="Storey R."/>
            <person name="Thrimawithana A."/>
            <person name="Thomson S."/>
            <person name="David C."/>
            <person name="Testolin R."/>
        </authorList>
    </citation>
    <scope>NUCLEOTIDE SEQUENCE [LARGE SCALE GENOMIC DNA]</scope>
    <source>
        <strain evidence="10">cv. Red5</strain>
        <tissue evidence="9">Young leaf</tissue>
    </source>
</reference>
<dbReference type="Proteomes" id="UP000241394">
    <property type="component" value="Chromosome LG17"/>
</dbReference>
<sequence>MRNRGLNSPALMKLTRNGVYVNAVERVMVAFQTEVVVRLDCARVFTSDFKKIGVKLRDLIPCVPILFKDGQIILWRGKKNLDDDSVHWKNLQIRI</sequence>
<dbReference type="Pfam" id="PF01985">
    <property type="entry name" value="CRS1_YhbY"/>
    <property type="match status" value="1"/>
</dbReference>
<dbReference type="Gene3D" id="3.30.110.60">
    <property type="entry name" value="YhbY-like"/>
    <property type="match status" value="1"/>
</dbReference>
<keyword evidence="5" id="KW-0508">mRNA splicing</keyword>
<dbReference type="PANTHER" id="PTHR46247">
    <property type="entry name" value="CRS2-ASSOCIATED FACTOR 1, CHLOROPLASTIC"/>
    <property type="match status" value="1"/>
</dbReference>
<keyword evidence="10" id="KW-1185">Reference proteome</keyword>
<proteinExistence type="predicted"/>
<protein>
    <submittedName>
        <fullName evidence="9">CRS2-associated factor 2 like</fullName>
    </submittedName>
</protein>
<dbReference type="PANTHER" id="PTHR46247:SF4">
    <property type="entry name" value="CRS2-ASSOCIATED FACTOR 2, MITOCHONDRIAL"/>
    <property type="match status" value="1"/>
</dbReference>
<organism evidence="9 10">
    <name type="scientific">Actinidia chinensis var. chinensis</name>
    <name type="common">Chinese soft-hair kiwi</name>
    <dbReference type="NCBI Taxonomy" id="1590841"/>
    <lineage>
        <taxon>Eukaryota</taxon>
        <taxon>Viridiplantae</taxon>
        <taxon>Streptophyta</taxon>
        <taxon>Embryophyta</taxon>
        <taxon>Tracheophyta</taxon>
        <taxon>Spermatophyta</taxon>
        <taxon>Magnoliopsida</taxon>
        <taxon>eudicotyledons</taxon>
        <taxon>Gunneridae</taxon>
        <taxon>Pentapetalae</taxon>
        <taxon>asterids</taxon>
        <taxon>Ericales</taxon>
        <taxon>Actinidiaceae</taxon>
        <taxon>Actinidia</taxon>
    </lineage>
</organism>
<keyword evidence="2" id="KW-0677">Repeat</keyword>
<evidence type="ECO:0000259" key="8">
    <source>
        <dbReference type="PROSITE" id="PS51295"/>
    </source>
</evidence>
<gene>
    <name evidence="9" type="ORF">CEY00_Acc19412</name>
</gene>
<dbReference type="InParanoid" id="A0A2R6QDF1"/>
<keyword evidence="3 7" id="KW-0694">RNA-binding</keyword>
<dbReference type="AlphaFoldDB" id="A0A2R6QDF1"/>
<dbReference type="PROSITE" id="PS51295">
    <property type="entry name" value="CRM"/>
    <property type="match status" value="1"/>
</dbReference>
<dbReference type="InterPro" id="IPR035920">
    <property type="entry name" value="YhbY-like_sf"/>
</dbReference>
<dbReference type="GO" id="GO:0000373">
    <property type="term" value="P:Group II intron splicing"/>
    <property type="evidence" value="ECO:0007669"/>
    <property type="project" value="InterPro"/>
</dbReference>
<dbReference type="InterPro" id="IPR044599">
    <property type="entry name" value="CAF1P_plant"/>
</dbReference>
<evidence type="ECO:0000256" key="7">
    <source>
        <dbReference type="PROSITE-ProRule" id="PRU00626"/>
    </source>
</evidence>
<evidence type="ECO:0000313" key="9">
    <source>
        <dbReference type="EMBL" id="PSS06139.1"/>
    </source>
</evidence>
<dbReference type="Gramene" id="PSS06139">
    <property type="protein sequence ID" value="PSS06139"/>
    <property type="gene ID" value="CEY00_Acc19412"/>
</dbReference>
<dbReference type="OrthoDB" id="1609930at2759"/>
<accession>A0A2R6QDF1</accession>
<evidence type="ECO:0000256" key="3">
    <source>
        <dbReference type="ARBA" id="ARBA00022884"/>
    </source>
</evidence>
<dbReference type="GO" id="GO:1990904">
    <property type="term" value="C:ribonucleoprotein complex"/>
    <property type="evidence" value="ECO:0007669"/>
    <property type="project" value="UniProtKB-KW"/>
</dbReference>
<keyword evidence="4" id="KW-0809">Transit peptide</keyword>
<dbReference type="STRING" id="1590841.A0A2R6QDF1"/>
<evidence type="ECO:0000256" key="5">
    <source>
        <dbReference type="ARBA" id="ARBA00023187"/>
    </source>
</evidence>
<evidence type="ECO:0000256" key="6">
    <source>
        <dbReference type="ARBA" id="ARBA00023274"/>
    </source>
</evidence>
<dbReference type="OMA" id="IPCVPIL"/>
<dbReference type="SUPFAM" id="SSF75471">
    <property type="entry name" value="YhbY-like"/>
    <property type="match status" value="1"/>
</dbReference>
<comment type="caution">
    <text evidence="9">The sequence shown here is derived from an EMBL/GenBank/DDBJ whole genome shotgun (WGS) entry which is preliminary data.</text>
</comment>
<dbReference type="GO" id="GO:0003723">
    <property type="term" value="F:RNA binding"/>
    <property type="evidence" value="ECO:0007669"/>
    <property type="project" value="UniProtKB-UniRule"/>
</dbReference>
<feature type="domain" description="CRM" evidence="8">
    <location>
        <begin position="1"/>
        <end position="87"/>
    </location>
</feature>
<reference evidence="10" key="2">
    <citation type="journal article" date="2018" name="BMC Genomics">
        <title>A manually annotated Actinidia chinensis var. chinensis (kiwifruit) genome highlights the challenges associated with draft genomes and gene prediction in plants.</title>
        <authorList>
            <person name="Pilkington S.M."/>
            <person name="Crowhurst R."/>
            <person name="Hilario E."/>
            <person name="Nardozza S."/>
            <person name="Fraser L."/>
            <person name="Peng Y."/>
            <person name="Gunaseelan K."/>
            <person name="Simpson R."/>
            <person name="Tahir J."/>
            <person name="Deroles S.C."/>
            <person name="Templeton K."/>
            <person name="Luo Z."/>
            <person name="Davy M."/>
            <person name="Cheng C."/>
            <person name="McNeilage M."/>
            <person name="Scaglione D."/>
            <person name="Liu Y."/>
            <person name="Zhang Q."/>
            <person name="Datson P."/>
            <person name="De Silva N."/>
            <person name="Gardiner S.E."/>
            <person name="Bassett H."/>
            <person name="Chagne D."/>
            <person name="McCallum J."/>
            <person name="Dzierzon H."/>
            <person name="Deng C."/>
            <person name="Wang Y.Y."/>
            <person name="Barron L."/>
            <person name="Manako K."/>
            <person name="Bowen J."/>
            <person name="Foster T.M."/>
            <person name="Erridge Z.A."/>
            <person name="Tiffin H."/>
            <person name="Waite C.N."/>
            <person name="Davies K.M."/>
            <person name="Grierson E.P."/>
            <person name="Laing W.A."/>
            <person name="Kirk R."/>
            <person name="Chen X."/>
            <person name="Wood M."/>
            <person name="Montefiori M."/>
            <person name="Brummell D.A."/>
            <person name="Schwinn K.E."/>
            <person name="Catanach A."/>
            <person name="Fullerton C."/>
            <person name="Li D."/>
            <person name="Meiyalaghan S."/>
            <person name="Nieuwenhuizen N."/>
            <person name="Read N."/>
            <person name="Prakash R."/>
            <person name="Hunter D."/>
            <person name="Zhang H."/>
            <person name="McKenzie M."/>
            <person name="Knabel M."/>
            <person name="Harris A."/>
            <person name="Allan A.C."/>
            <person name="Gleave A."/>
            <person name="Chen A."/>
            <person name="Janssen B.J."/>
            <person name="Plunkett B."/>
            <person name="Ampomah-Dwamena C."/>
            <person name="Voogd C."/>
            <person name="Leif D."/>
            <person name="Lafferty D."/>
            <person name="Souleyre E.J.F."/>
            <person name="Varkonyi-Gasic E."/>
            <person name="Gambi F."/>
            <person name="Hanley J."/>
            <person name="Yao J.L."/>
            <person name="Cheung J."/>
            <person name="David K.M."/>
            <person name="Warren B."/>
            <person name="Marsh K."/>
            <person name="Snowden K.C."/>
            <person name="Lin-Wang K."/>
            <person name="Brian L."/>
            <person name="Martinez-Sanchez M."/>
            <person name="Wang M."/>
            <person name="Ileperuma N."/>
            <person name="Macnee N."/>
            <person name="Campin R."/>
            <person name="McAtee P."/>
            <person name="Drummond R.S.M."/>
            <person name="Espley R.V."/>
            <person name="Ireland H.S."/>
            <person name="Wu R."/>
            <person name="Atkinson R.G."/>
            <person name="Karunairetnam S."/>
            <person name="Bulley S."/>
            <person name="Chunkath S."/>
            <person name="Hanley Z."/>
            <person name="Storey R."/>
            <person name="Thrimawithana A.H."/>
            <person name="Thomson S."/>
            <person name="David C."/>
            <person name="Testolin R."/>
            <person name="Huang H."/>
            <person name="Hellens R.P."/>
            <person name="Schaffer R.J."/>
        </authorList>
    </citation>
    <scope>NUCLEOTIDE SEQUENCE [LARGE SCALE GENOMIC DNA]</scope>
    <source>
        <strain evidence="10">cv. Red5</strain>
    </source>
</reference>
<dbReference type="EMBL" id="NKQK01000017">
    <property type="protein sequence ID" value="PSS06139.1"/>
    <property type="molecule type" value="Genomic_DNA"/>
</dbReference>
<name>A0A2R6QDF1_ACTCC</name>
<evidence type="ECO:0000256" key="1">
    <source>
        <dbReference type="ARBA" id="ARBA00022664"/>
    </source>
</evidence>
<evidence type="ECO:0000313" key="10">
    <source>
        <dbReference type="Proteomes" id="UP000241394"/>
    </source>
</evidence>
<dbReference type="GO" id="GO:0006397">
    <property type="term" value="P:mRNA processing"/>
    <property type="evidence" value="ECO:0007669"/>
    <property type="project" value="UniProtKB-KW"/>
</dbReference>